<evidence type="ECO:0008006" key="4">
    <source>
        <dbReference type="Google" id="ProtNLM"/>
    </source>
</evidence>
<feature type="region of interest" description="Disordered" evidence="1">
    <location>
        <begin position="35"/>
        <end position="60"/>
    </location>
</feature>
<keyword evidence="3" id="KW-1185">Reference proteome</keyword>
<dbReference type="AlphaFoldDB" id="A0AAV0YDH5"/>
<proteinExistence type="predicted"/>
<organism evidence="2 3">
    <name type="scientific">Vicia faba</name>
    <name type="common">Broad bean</name>
    <name type="synonym">Faba vulgaris</name>
    <dbReference type="NCBI Taxonomy" id="3906"/>
    <lineage>
        <taxon>Eukaryota</taxon>
        <taxon>Viridiplantae</taxon>
        <taxon>Streptophyta</taxon>
        <taxon>Embryophyta</taxon>
        <taxon>Tracheophyta</taxon>
        <taxon>Spermatophyta</taxon>
        <taxon>Magnoliopsida</taxon>
        <taxon>eudicotyledons</taxon>
        <taxon>Gunneridae</taxon>
        <taxon>Pentapetalae</taxon>
        <taxon>rosids</taxon>
        <taxon>fabids</taxon>
        <taxon>Fabales</taxon>
        <taxon>Fabaceae</taxon>
        <taxon>Papilionoideae</taxon>
        <taxon>50 kb inversion clade</taxon>
        <taxon>NPAAA clade</taxon>
        <taxon>Hologalegina</taxon>
        <taxon>IRL clade</taxon>
        <taxon>Fabeae</taxon>
        <taxon>Vicia</taxon>
    </lineage>
</organism>
<protein>
    <recommendedName>
        <fullName evidence="4">CCHC-type domain-containing protein</fullName>
    </recommendedName>
</protein>
<gene>
    <name evidence="2" type="ORF">VFH_U047480</name>
</gene>
<name>A0AAV0YDH5_VICFA</name>
<dbReference type="Proteomes" id="UP001157006">
    <property type="component" value="Unassembled WGS sequence"/>
</dbReference>
<accession>A0AAV0YDH5</accession>
<reference evidence="2 3" key="1">
    <citation type="submission" date="2023-01" db="EMBL/GenBank/DDBJ databases">
        <authorList>
            <person name="Kreplak J."/>
        </authorList>
    </citation>
    <scope>NUCLEOTIDE SEQUENCE [LARGE SCALE GENOMIC DNA]</scope>
</reference>
<sequence length="168" mass="19066">MVDFEMFLQQEEQISTPAPITANIAQRHYNGYNRGHHHIGRNNHHHNHDSQSRNNYNGHYQTFPNNKKPASNNVVICQYCENFGHTAKQCYKINGYPNKPSHPTAHVAQTVASHSSPPSWFFDFGASHHIINDMRNLSIKEDYHGSDNLQVANGKGLAYKGDSSARIE</sequence>
<dbReference type="EMBL" id="CATIWC010001134">
    <property type="protein sequence ID" value="CAI8583859.1"/>
    <property type="molecule type" value="Genomic_DNA"/>
</dbReference>
<evidence type="ECO:0000313" key="3">
    <source>
        <dbReference type="Proteomes" id="UP001157006"/>
    </source>
</evidence>
<evidence type="ECO:0000256" key="1">
    <source>
        <dbReference type="SAM" id="MobiDB-lite"/>
    </source>
</evidence>
<evidence type="ECO:0000313" key="2">
    <source>
        <dbReference type="EMBL" id="CAI8583859.1"/>
    </source>
</evidence>
<feature type="compositionally biased region" description="Basic residues" evidence="1">
    <location>
        <begin position="35"/>
        <end position="47"/>
    </location>
</feature>
<comment type="caution">
    <text evidence="2">The sequence shown here is derived from an EMBL/GenBank/DDBJ whole genome shotgun (WGS) entry which is preliminary data.</text>
</comment>